<accession>A0AAU2VYQ5</accession>
<reference evidence="1" key="1">
    <citation type="submission" date="2022-10" db="EMBL/GenBank/DDBJ databases">
        <title>The complete genomes of actinobacterial strains from the NBC collection.</title>
        <authorList>
            <person name="Joergensen T.S."/>
            <person name="Alvarez Arevalo M."/>
            <person name="Sterndorff E.B."/>
            <person name="Faurdal D."/>
            <person name="Vuksanovic O."/>
            <person name="Mourched A.-S."/>
            <person name="Charusanti P."/>
            <person name="Shaw S."/>
            <person name="Blin K."/>
            <person name="Weber T."/>
        </authorList>
    </citation>
    <scope>NUCLEOTIDE SEQUENCE</scope>
    <source>
        <strain evidence="1">NBC_00008</strain>
    </source>
</reference>
<dbReference type="EMBL" id="CP108313">
    <property type="protein sequence ID" value="WTW72854.1"/>
    <property type="molecule type" value="Genomic_DNA"/>
</dbReference>
<dbReference type="AlphaFoldDB" id="A0AAU2VYQ5"/>
<name>A0AAU2VYQ5_9ACTN</name>
<gene>
    <name evidence="1" type="ORF">OG398_33700</name>
</gene>
<proteinExistence type="predicted"/>
<organism evidence="1">
    <name type="scientific">Streptomyces sp. NBC_00008</name>
    <dbReference type="NCBI Taxonomy" id="2903610"/>
    <lineage>
        <taxon>Bacteria</taxon>
        <taxon>Bacillati</taxon>
        <taxon>Actinomycetota</taxon>
        <taxon>Actinomycetes</taxon>
        <taxon>Kitasatosporales</taxon>
        <taxon>Streptomycetaceae</taxon>
        <taxon>Streptomyces</taxon>
    </lineage>
</organism>
<protein>
    <submittedName>
        <fullName evidence="1">Uncharacterized protein</fullName>
    </submittedName>
</protein>
<sequence>MFIDDANPQCRPTRHSPDRMREAQVISDMCDVYGADGWSIVEVPDLASRPNGRADDILHDGTVFPVTSNMTPDESRAAYAGAADAAAALPGKVLQDDEDGKLLLHGTFKVMHRACRHCGEAFTQHRPVSQRRRWSWFCSLAHQVEGKRTADRERLRVKRAA</sequence>
<evidence type="ECO:0000313" key="1">
    <source>
        <dbReference type="EMBL" id="WTW72854.1"/>
    </source>
</evidence>